<feature type="compositionally biased region" description="Basic residues" evidence="1">
    <location>
        <begin position="319"/>
        <end position="328"/>
    </location>
</feature>
<keyword evidence="3" id="KW-1185">Reference proteome</keyword>
<evidence type="ECO:0008006" key="4">
    <source>
        <dbReference type="Google" id="ProtNLM"/>
    </source>
</evidence>
<comment type="caution">
    <text evidence="2">The sequence shown here is derived from an EMBL/GenBank/DDBJ whole genome shotgun (WGS) entry which is preliminary data.</text>
</comment>
<dbReference type="InterPro" id="IPR019642">
    <property type="entry name" value="DUF2507"/>
</dbReference>
<protein>
    <recommendedName>
        <fullName evidence="4">DUF2507 domain-containing protein</fullName>
    </recommendedName>
</protein>
<name>A0A0R2HY15_CARDV</name>
<gene>
    <name evidence="2" type="ORF">IV74_GL002375</name>
</gene>
<dbReference type="AlphaFoldDB" id="A0A0R2HY15"/>
<feature type="region of interest" description="Disordered" evidence="1">
    <location>
        <begin position="307"/>
        <end position="328"/>
    </location>
</feature>
<organism evidence="2 3">
    <name type="scientific">Carnobacterium divergens DSM 20623</name>
    <dbReference type="NCBI Taxonomy" id="1449336"/>
    <lineage>
        <taxon>Bacteria</taxon>
        <taxon>Bacillati</taxon>
        <taxon>Bacillota</taxon>
        <taxon>Bacilli</taxon>
        <taxon>Lactobacillales</taxon>
        <taxon>Carnobacteriaceae</taxon>
        <taxon>Carnobacterium</taxon>
    </lineage>
</organism>
<evidence type="ECO:0000313" key="3">
    <source>
        <dbReference type="Proteomes" id="UP000051658"/>
    </source>
</evidence>
<dbReference type="InterPro" id="IPR024096">
    <property type="entry name" value="NO_sig/Golgi_transp_ligand-bd"/>
</dbReference>
<dbReference type="SUPFAM" id="SSF111126">
    <property type="entry name" value="Ligand-binding domain in the NO signalling and Golgi transport"/>
    <property type="match status" value="1"/>
</dbReference>
<evidence type="ECO:0000313" key="2">
    <source>
        <dbReference type="EMBL" id="KRN54788.1"/>
    </source>
</evidence>
<sequence>MGFKHFSRYNEREDYNEVTQMKNEEQATSLDLENLNGSVSMFGYELIRDGLLPNLLGKDTEDILYWAGKELARQYPLEDFSAIVLFFKKAGFGSLTLAKEKKHQRIYTLTGDIVNTRIEHAKPSFSLETGFLAEQIQLQETLYAEAVSEVSLKAKEVTITLQWDAKDTVSIETPLETFVMTEEKEESPTLAVESISMEQNEATELNETFDEEIDSDLFAEELVPEVEPINDVQLELPETAITDDLPLERIEEETIVEEEVLIPSASVVSQEEVEKFHQMSAEEALSEFDKLSQEFTDVNEQISSELEEETIFDTLPSRSSRHQKKNKK</sequence>
<dbReference type="eggNOG" id="COG1719">
    <property type="taxonomic scope" value="Bacteria"/>
</dbReference>
<dbReference type="Pfam" id="PF10702">
    <property type="entry name" value="DUF2507"/>
    <property type="match status" value="1"/>
</dbReference>
<proteinExistence type="predicted"/>
<reference evidence="2 3" key="1">
    <citation type="journal article" date="2015" name="Genome Announc.">
        <title>Expanding the biotechnology potential of lactobacilli through comparative genomics of 213 strains and associated genera.</title>
        <authorList>
            <person name="Sun Z."/>
            <person name="Harris H.M."/>
            <person name="McCann A."/>
            <person name="Guo C."/>
            <person name="Argimon S."/>
            <person name="Zhang W."/>
            <person name="Yang X."/>
            <person name="Jeffery I.B."/>
            <person name="Cooney J.C."/>
            <person name="Kagawa T.F."/>
            <person name="Liu W."/>
            <person name="Song Y."/>
            <person name="Salvetti E."/>
            <person name="Wrobel A."/>
            <person name="Rasinkangas P."/>
            <person name="Parkhill J."/>
            <person name="Rea M.C."/>
            <person name="O'Sullivan O."/>
            <person name="Ritari J."/>
            <person name="Douillard F.P."/>
            <person name="Paul Ross R."/>
            <person name="Yang R."/>
            <person name="Briner A.E."/>
            <person name="Felis G.E."/>
            <person name="de Vos W.M."/>
            <person name="Barrangou R."/>
            <person name="Klaenhammer T.R."/>
            <person name="Caufield P.W."/>
            <person name="Cui Y."/>
            <person name="Zhang H."/>
            <person name="O'Toole P.W."/>
        </authorList>
    </citation>
    <scope>NUCLEOTIDE SEQUENCE [LARGE SCALE GENOMIC DNA]</scope>
    <source>
        <strain evidence="2 3">DSM 20623</strain>
    </source>
</reference>
<dbReference type="EMBL" id="JQBS01000035">
    <property type="protein sequence ID" value="KRN54788.1"/>
    <property type="molecule type" value="Genomic_DNA"/>
</dbReference>
<dbReference type="Proteomes" id="UP000051658">
    <property type="component" value="Unassembled WGS sequence"/>
</dbReference>
<dbReference type="PATRIC" id="fig|1449336.4.peg.2413"/>
<evidence type="ECO:0000256" key="1">
    <source>
        <dbReference type="SAM" id="MobiDB-lite"/>
    </source>
</evidence>
<accession>A0A0R2HY15</accession>
<dbReference type="Gene3D" id="3.30.1380.20">
    <property type="entry name" value="Trafficking protein particle complex subunit 3"/>
    <property type="match status" value="1"/>
</dbReference>